<evidence type="ECO:0000313" key="2">
    <source>
        <dbReference type="EMBL" id="KAJ8880871.1"/>
    </source>
</evidence>
<dbReference type="EMBL" id="JARBHB010000006">
    <property type="protein sequence ID" value="KAJ8880871.1"/>
    <property type="molecule type" value="Genomic_DNA"/>
</dbReference>
<comment type="caution">
    <text evidence="2">The sequence shown here is derived from an EMBL/GenBank/DDBJ whole genome shotgun (WGS) entry which is preliminary data.</text>
</comment>
<proteinExistence type="predicted"/>
<evidence type="ECO:0000313" key="3">
    <source>
        <dbReference type="Proteomes" id="UP001159363"/>
    </source>
</evidence>
<dbReference type="InterPro" id="IPR008906">
    <property type="entry name" value="HATC_C_dom"/>
</dbReference>
<keyword evidence="3" id="KW-1185">Reference proteome</keyword>
<accession>A0ABQ9H9F0</accession>
<dbReference type="PANTHER" id="PTHR46289">
    <property type="entry name" value="52 KDA REPRESSOR OF THE INHIBITOR OF THE PROTEIN KINASE-LIKE PROTEIN-RELATED"/>
    <property type="match status" value="1"/>
</dbReference>
<reference evidence="2 3" key="1">
    <citation type="submission" date="2023-02" db="EMBL/GenBank/DDBJ databases">
        <title>LHISI_Scaffold_Assembly.</title>
        <authorList>
            <person name="Stuart O.P."/>
            <person name="Cleave R."/>
            <person name="Magrath M.J.L."/>
            <person name="Mikheyev A.S."/>
        </authorList>
    </citation>
    <scope>NUCLEOTIDE SEQUENCE [LARGE SCALE GENOMIC DNA]</scope>
    <source>
        <strain evidence="2">Daus_M_001</strain>
        <tissue evidence="2">Leg muscle</tissue>
    </source>
</reference>
<dbReference type="Pfam" id="PF05699">
    <property type="entry name" value="Dimer_Tnp_hAT"/>
    <property type="match status" value="1"/>
</dbReference>
<organism evidence="2 3">
    <name type="scientific">Dryococelus australis</name>
    <dbReference type="NCBI Taxonomy" id="614101"/>
    <lineage>
        <taxon>Eukaryota</taxon>
        <taxon>Metazoa</taxon>
        <taxon>Ecdysozoa</taxon>
        <taxon>Arthropoda</taxon>
        <taxon>Hexapoda</taxon>
        <taxon>Insecta</taxon>
        <taxon>Pterygota</taxon>
        <taxon>Neoptera</taxon>
        <taxon>Polyneoptera</taxon>
        <taxon>Phasmatodea</taxon>
        <taxon>Verophasmatodea</taxon>
        <taxon>Anareolatae</taxon>
        <taxon>Phasmatidae</taxon>
        <taxon>Eurycanthinae</taxon>
        <taxon>Dryococelus</taxon>
    </lineage>
</organism>
<name>A0ABQ9H9F0_9NEOP</name>
<evidence type="ECO:0000259" key="1">
    <source>
        <dbReference type="Pfam" id="PF05699"/>
    </source>
</evidence>
<gene>
    <name evidence="2" type="ORF">PR048_017343</name>
</gene>
<sequence>MNNPPMNDDIVRSKKSNEEASNQKTVIELLSECDRDVFPVISIQLQVLVTLPVSVVTPERTFSTLKRIKTWLRTTMNEDCLIGLALLATHCNITINPDQVIDRFAMSGNRRLKTSRVCAKLGCTTFSSAAGRSRRVDSSLQFISFSAGLKPQSKGVV</sequence>
<dbReference type="InterPro" id="IPR052958">
    <property type="entry name" value="IFN-induced_PKR_regulator"/>
</dbReference>
<dbReference type="Proteomes" id="UP001159363">
    <property type="component" value="Chromosome 5"/>
</dbReference>
<protein>
    <recommendedName>
        <fullName evidence="1">HAT C-terminal dimerisation domain-containing protein</fullName>
    </recommendedName>
</protein>
<dbReference type="PANTHER" id="PTHR46289:SF14">
    <property type="entry name" value="DUF4371 DOMAIN-CONTAINING PROTEIN"/>
    <property type="match status" value="1"/>
</dbReference>
<feature type="domain" description="HAT C-terminal dimerisation" evidence="1">
    <location>
        <begin position="23"/>
        <end position="91"/>
    </location>
</feature>